<comment type="caution">
    <text evidence="2">The sequence shown here is derived from an EMBL/GenBank/DDBJ whole genome shotgun (WGS) entry which is preliminary data.</text>
</comment>
<feature type="region of interest" description="Disordered" evidence="1">
    <location>
        <begin position="149"/>
        <end position="183"/>
    </location>
</feature>
<proteinExistence type="predicted"/>
<name>A0A8T0F4B1_ARGBR</name>
<evidence type="ECO:0000256" key="1">
    <source>
        <dbReference type="SAM" id="MobiDB-lite"/>
    </source>
</evidence>
<organism evidence="2 3">
    <name type="scientific">Argiope bruennichi</name>
    <name type="common">Wasp spider</name>
    <name type="synonym">Aranea bruennichi</name>
    <dbReference type="NCBI Taxonomy" id="94029"/>
    <lineage>
        <taxon>Eukaryota</taxon>
        <taxon>Metazoa</taxon>
        <taxon>Ecdysozoa</taxon>
        <taxon>Arthropoda</taxon>
        <taxon>Chelicerata</taxon>
        <taxon>Arachnida</taxon>
        <taxon>Araneae</taxon>
        <taxon>Araneomorphae</taxon>
        <taxon>Entelegynae</taxon>
        <taxon>Araneoidea</taxon>
        <taxon>Araneidae</taxon>
        <taxon>Argiope</taxon>
    </lineage>
</organism>
<feature type="compositionally biased region" description="Polar residues" evidence="1">
    <location>
        <begin position="165"/>
        <end position="179"/>
    </location>
</feature>
<accession>A0A8T0F4B1</accession>
<feature type="region of interest" description="Disordered" evidence="1">
    <location>
        <begin position="1"/>
        <end position="33"/>
    </location>
</feature>
<evidence type="ECO:0000313" key="3">
    <source>
        <dbReference type="Proteomes" id="UP000807504"/>
    </source>
</evidence>
<reference evidence="2" key="2">
    <citation type="submission" date="2020-06" db="EMBL/GenBank/DDBJ databases">
        <authorList>
            <person name="Sheffer M."/>
        </authorList>
    </citation>
    <scope>NUCLEOTIDE SEQUENCE</scope>
</reference>
<dbReference type="EMBL" id="JABXBU010000030">
    <property type="protein sequence ID" value="KAF8785681.1"/>
    <property type="molecule type" value="Genomic_DNA"/>
</dbReference>
<dbReference type="AlphaFoldDB" id="A0A8T0F4B1"/>
<keyword evidence="3" id="KW-1185">Reference proteome</keyword>
<protein>
    <submittedName>
        <fullName evidence="2">Uncharacterized protein</fullName>
    </submittedName>
</protein>
<gene>
    <name evidence="2" type="ORF">HNY73_011194</name>
</gene>
<dbReference type="Proteomes" id="UP000807504">
    <property type="component" value="Unassembled WGS sequence"/>
</dbReference>
<sequence>MARTGPSQDHSGKGSWDYLPTSSEEEISVDTQPFTVSTEKHLEGIEELLLDDEVDADQPPAQQKRRRVRPFFVTPRENFKGVRCPATGLVPICSQICPYQSSGQVPFPGLAIILQEYQLSGFDVQLVGYHLSSRLQGVEIFLTPSFPKFGSKRRDDPDHPRNKECSQGITGSGLDTSGAPTKKWPVGVKVLNLSWIEKEDTGGP</sequence>
<reference evidence="2" key="1">
    <citation type="journal article" date="2020" name="bioRxiv">
        <title>Chromosome-level reference genome of the European wasp spider Argiope bruennichi: a resource for studies on range expansion and evolutionary adaptation.</title>
        <authorList>
            <person name="Sheffer M.M."/>
            <person name="Hoppe A."/>
            <person name="Krehenwinkel H."/>
            <person name="Uhl G."/>
            <person name="Kuss A.W."/>
            <person name="Jensen L."/>
            <person name="Jensen C."/>
            <person name="Gillespie R.G."/>
            <person name="Hoff K.J."/>
            <person name="Prost S."/>
        </authorList>
    </citation>
    <scope>NUCLEOTIDE SEQUENCE</scope>
</reference>
<feature type="compositionally biased region" description="Basic and acidic residues" evidence="1">
    <location>
        <begin position="152"/>
        <end position="164"/>
    </location>
</feature>
<evidence type="ECO:0000313" key="2">
    <source>
        <dbReference type="EMBL" id="KAF8785681.1"/>
    </source>
</evidence>